<dbReference type="Proteomes" id="UP000799429">
    <property type="component" value="Unassembled WGS sequence"/>
</dbReference>
<reference evidence="2" key="1">
    <citation type="journal article" date="2020" name="Stud. Mycol.">
        <title>101 Dothideomycetes genomes: a test case for predicting lifestyles and emergence of pathogens.</title>
        <authorList>
            <person name="Haridas S."/>
            <person name="Albert R."/>
            <person name="Binder M."/>
            <person name="Bloem J."/>
            <person name="Labutti K."/>
            <person name="Salamov A."/>
            <person name="Andreopoulos B."/>
            <person name="Baker S."/>
            <person name="Barry K."/>
            <person name="Bills G."/>
            <person name="Bluhm B."/>
            <person name="Cannon C."/>
            <person name="Castanera R."/>
            <person name="Culley D."/>
            <person name="Daum C."/>
            <person name="Ezra D."/>
            <person name="Gonzalez J."/>
            <person name="Henrissat B."/>
            <person name="Kuo A."/>
            <person name="Liang C."/>
            <person name="Lipzen A."/>
            <person name="Lutzoni F."/>
            <person name="Magnuson J."/>
            <person name="Mondo S."/>
            <person name="Nolan M."/>
            <person name="Ohm R."/>
            <person name="Pangilinan J."/>
            <person name="Park H.-J."/>
            <person name="Ramirez L."/>
            <person name="Alfaro M."/>
            <person name="Sun H."/>
            <person name="Tritt A."/>
            <person name="Yoshinaga Y."/>
            <person name="Zwiers L.-H."/>
            <person name="Turgeon B."/>
            <person name="Goodwin S."/>
            <person name="Spatafora J."/>
            <person name="Crous P."/>
            <person name="Grigoriev I."/>
        </authorList>
    </citation>
    <scope>NUCLEOTIDE SEQUENCE</scope>
    <source>
        <strain evidence="2">CBS 101060</strain>
    </source>
</reference>
<feature type="compositionally biased region" description="Polar residues" evidence="1">
    <location>
        <begin position="80"/>
        <end position="95"/>
    </location>
</feature>
<accession>A0A9P4S486</accession>
<organism evidence="2 3">
    <name type="scientific">Patellaria atrata CBS 101060</name>
    <dbReference type="NCBI Taxonomy" id="1346257"/>
    <lineage>
        <taxon>Eukaryota</taxon>
        <taxon>Fungi</taxon>
        <taxon>Dikarya</taxon>
        <taxon>Ascomycota</taxon>
        <taxon>Pezizomycotina</taxon>
        <taxon>Dothideomycetes</taxon>
        <taxon>Dothideomycetes incertae sedis</taxon>
        <taxon>Patellariales</taxon>
        <taxon>Patellariaceae</taxon>
        <taxon>Patellaria</taxon>
    </lineage>
</organism>
<sequence length="454" mass="51282">MRRNGLSEHCPNRQWRFTARFTRDFPPWTAYRRVCLPLDPIFFFEKFCGCAVSRPVVMAPPFPSSSPFCNVLELIPPDDTGNNQGCPAHGQTAQGPETEDLEDSSDTGPKKTGDQTIAQSAESSETLLQSSPNDGTHQTHQNIEPLSLTTTFQDQSSLYHNTSSNSNSSSNRQANIYAPNERNPKRRRKETPPADITPARASKFQKKSGQACARCKLPVKGARPYRIGDLSALVLCFRTRPLPTMATHPQIDIKVVIGFPPALHIQTVALDSFFDQLLPYLMVDQFKELAVLKDLESFRFARKKSAWPSVILTTYIYLTVLERDSWNLENWKVKSRRCASGTKVTNNPTTVWPLTELPQSLLGKNEARVRLISSHIRTISRGSAPFFKDISENVKARVKSNMQDVDLFTDMLTDDFDAFCQHLLLSRSCTYSEDDWSSFDYKFSSMMNMDEIDG</sequence>
<proteinExistence type="predicted"/>
<gene>
    <name evidence="2" type="ORF">M501DRAFT_987733</name>
</gene>
<protein>
    <submittedName>
        <fullName evidence="2">Uncharacterized protein</fullName>
    </submittedName>
</protein>
<evidence type="ECO:0000256" key="1">
    <source>
        <dbReference type="SAM" id="MobiDB-lite"/>
    </source>
</evidence>
<keyword evidence="3" id="KW-1185">Reference proteome</keyword>
<dbReference type="AlphaFoldDB" id="A0A9P4S486"/>
<name>A0A9P4S486_9PEZI</name>
<evidence type="ECO:0000313" key="3">
    <source>
        <dbReference type="Proteomes" id="UP000799429"/>
    </source>
</evidence>
<feature type="region of interest" description="Disordered" evidence="1">
    <location>
        <begin position="157"/>
        <end position="203"/>
    </location>
</feature>
<feature type="region of interest" description="Disordered" evidence="1">
    <location>
        <begin position="80"/>
        <end position="140"/>
    </location>
</feature>
<feature type="compositionally biased region" description="Low complexity" evidence="1">
    <location>
        <begin position="157"/>
        <end position="171"/>
    </location>
</feature>
<dbReference type="EMBL" id="MU006106">
    <property type="protein sequence ID" value="KAF2835774.1"/>
    <property type="molecule type" value="Genomic_DNA"/>
</dbReference>
<dbReference type="OrthoDB" id="5362630at2759"/>
<comment type="caution">
    <text evidence="2">The sequence shown here is derived from an EMBL/GenBank/DDBJ whole genome shotgun (WGS) entry which is preliminary data.</text>
</comment>
<feature type="compositionally biased region" description="Polar residues" evidence="1">
    <location>
        <begin position="114"/>
        <end position="140"/>
    </location>
</feature>
<evidence type="ECO:0000313" key="2">
    <source>
        <dbReference type="EMBL" id="KAF2835774.1"/>
    </source>
</evidence>